<evidence type="ECO:0000313" key="4">
    <source>
        <dbReference type="Proteomes" id="UP000240624"/>
    </source>
</evidence>
<keyword evidence="4" id="KW-1185">Reference proteome</keyword>
<dbReference type="EMBL" id="FWFY01000017">
    <property type="protein sequence ID" value="SLN69737.1"/>
    <property type="molecule type" value="Genomic_DNA"/>
</dbReference>
<dbReference type="Proteomes" id="UP000240624">
    <property type="component" value="Unassembled WGS sequence"/>
</dbReference>
<dbReference type="RefSeq" id="WP_085897809.1">
    <property type="nucleotide sequence ID" value="NZ_FWFY01000017.1"/>
</dbReference>
<accession>A0A1X7A4C0</accession>
<sequence>MDLRHDTTHLLRADGSVIIKALLSSLGLTRSELAETIGASEQSLGDDTQAASPQTERRLADLIQILTKLTDWSGSFGHAFFLFTSQPLASFAGETAADLLRAGRAEAVKAYLSRIEDGGYA</sequence>
<evidence type="ECO:0000313" key="3">
    <source>
        <dbReference type="Proteomes" id="UP000193495"/>
    </source>
</evidence>
<organism evidence="2 3">
    <name type="scientific">Limimaricola soesokkakensis</name>
    <dbReference type="NCBI Taxonomy" id="1343159"/>
    <lineage>
        <taxon>Bacteria</taxon>
        <taxon>Pseudomonadati</taxon>
        <taxon>Pseudomonadota</taxon>
        <taxon>Alphaproteobacteria</taxon>
        <taxon>Rhodobacterales</taxon>
        <taxon>Paracoccaceae</taxon>
        <taxon>Limimaricola</taxon>
    </lineage>
</organism>
<protein>
    <submittedName>
        <fullName evidence="1">Uncharacterized protein DUF2384</fullName>
    </submittedName>
</protein>
<reference evidence="2 3" key="1">
    <citation type="submission" date="2017-03" db="EMBL/GenBank/DDBJ databases">
        <authorList>
            <person name="Afonso C.L."/>
            <person name="Miller P.J."/>
            <person name="Scott M.A."/>
            <person name="Spackman E."/>
            <person name="Goraichik I."/>
            <person name="Dimitrov K.M."/>
            <person name="Suarez D.L."/>
            <person name="Swayne D.E."/>
        </authorList>
    </citation>
    <scope>NUCLEOTIDE SEQUENCE [LARGE SCALE GENOMIC DNA]</scope>
    <source>
        <strain evidence="2 3">CECT 8367</strain>
    </source>
</reference>
<evidence type="ECO:0000313" key="1">
    <source>
        <dbReference type="EMBL" id="PSK80832.1"/>
    </source>
</evidence>
<dbReference type="Proteomes" id="UP000193495">
    <property type="component" value="Unassembled WGS sequence"/>
</dbReference>
<proteinExistence type="predicted"/>
<dbReference type="AlphaFoldDB" id="A0A1X7A4C0"/>
<dbReference type="EMBL" id="PYGB01000019">
    <property type="protein sequence ID" value="PSK80832.1"/>
    <property type="molecule type" value="Genomic_DNA"/>
</dbReference>
<reference evidence="1 4" key="2">
    <citation type="submission" date="2018-03" db="EMBL/GenBank/DDBJ databases">
        <title>Genomic Encyclopedia of Archaeal and Bacterial Type Strains, Phase II (KMG-II): from individual species to whole genera.</title>
        <authorList>
            <person name="Goeker M."/>
        </authorList>
    </citation>
    <scope>NUCLEOTIDE SEQUENCE [LARGE SCALE GENOMIC DNA]</scope>
    <source>
        <strain evidence="1 4">DSM 29956</strain>
    </source>
</reference>
<evidence type="ECO:0000313" key="2">
    <source>
        <dbReference type="EMBL" id="SLN69737.1"/>
    </source>
</evidence>
<dbReference type="OrthoDB" id="582619at2"/>
<gene>
    <name evidence="1" type="ORF">CLV79_11919</name>
    <name evidence="2" type="ORF">LOS8367_03507</name>
</gene>
<name>A0A1X7A4C0_9RHOB</name>